<keyword evidence="3" id="KW-1185">Reference proteome</keyword>
<dbReference type="Proteomes" id="UP000053593">
    <property type="component" value="Unassembled WGS sequence"/>
</dbReference>
<dbReference type="HOGENOM" id="CLU_1411924_0_0_1"/>
<gene>
    <name evidence="2" type="ORF">GYMLUDRAFT_137853</name>
</gene>
<protein>
    <recommendedName>
        <fullName evidence="1">Tyrosinase copper-binding domain-containing protein</fullName>
    </recommendedName>
</protein>
<dbReference type="EMBL" id="KN834803">
    <property type="protein sequence ID" value="KIK55768.1"/>
    <property type="molecule type" value="Genomic_DNA"/>
</dbReference>
<evidence type="ECO:0000259" key="1">
    <source>
        <dbReference type="Pfam" id="PF00264"/>
    </source>
</evidence>
<dbReference type="OrthoDB" id="6132182at2759"/>
<name>A0A0D0CKT4_9AGAR</name>
<sequence length="193" mass="22116">YWDWTDPSTGKEGIPDLLKPKAVELNLPDGGTQILENNPLATYKFENPRPDGFANIQNSGKDPWTPFLRGETAFFKDWTSTYRWPTSELEPMEQYNLLNQLLIDDDKINRYGWKTLRSNVAHIFTFPLTTKADRGFKNYKAGKINCQVASFLLIFFMIGSVEHPHNSVHLLLGGLGHMSNNDYAGFDPIFYLH</sequence>
<feature type="non-terminal residue" evidence="2">
    <location>
        <position position="193"/>
    </location>
</feature>
<dbReference type="Pfam" id="PF00264">
    <property type="entry name" value="Tyrosinase"/>
    <property type="match status" value="1"/>
</dbReference>
<dbReference type="AlphaFoldDB" id="A0A0D0CKT4"/>
<evidence type="ECO:0000313" key="3">
    <source>
        <dbReference type="Proteomes" id="UP000053593"/>
    </source>
</evidence>
<dbReference type="InterPro" id="IPR008922">
    <property type="entry name" value="Di-copper_centre_dom_sf"/>
</dbReference>
<evidence type="ECO:0000313" key="2">
    <source>
        <dbReference type="EMBL" id="KIK55768.1"/>
    </source>
</evidence>
<dbReference type="Gene3D" id="1.10.1280.10">
    <property type="entry name" value="Di-copper center containing domain from catechol oxidase"/>
    <property type="match status" value="1"/>
</dbReference>
<proteinExistence type="predicted"/>
<feature type="non-terminal residue" evidence="2">
    <location>
        <position position="1"/>
    </location>
</feature>
<dbReference type="InterPro" id="IPR002227">
    <property type="entry name" value="Tyrosinase_Cu-bd"/>
</dbReference>
<dbReference type="SUPFAM" id="SSF48056">
    <property type="entry name" value="Di-copper centre-containing domain"/>
    <property type="match status" value="1"/>
</dbReference>
<accession>A0A0D0CKT4</accession>
<feature type="domain" description="Tyrosinase copper-binding" evidence="1">
    <location>
        <begin position="1"/>
        <end position="193"/>
    </location>
</feature>
<reference evidence="2 3" key="1">
    <citation type="submission" date="2014-04" db="EMBL/GenBank/DDBJ databases">
        <title>Evolutionary Origins and Diversification of the Mycorrhizal Mutualists.</title>
        <authorList>
            <consortium name="DOE Joint Genome Institute"/>
            <consortium name="Mycorrhizal Genomics Consortium"/>
            <person name="Kohler A."/>
            <person name="Kuo A."/>
            <person name="Nagy L.G."/>
            <person name="Floudas D."/>
            <person name="Copeland A."/>
            <person name="Barry K.W."/>
            <person name="Cichocki N."/>
            <person name="Veneault-Fourrey C."/>
            <person name="LaButti K."/>
            <person name="Lindquist E.A."/>
            <person name="Lipzen A."/>
            <person name="Lundell T."/>
            <person name="Morin E."/>
            <person name="Murat C."/>
            <person name="Riley R."/>
            <person name="Ohm R."/>
            <person name="Sun H."/>
            <person name="Tunlid A."/>
            <person name="Henrissat B."/>
            <person name="Grigoriev I.V."/>
            <person name="Hibbett D.S."/>
            <person name="Martin F."/>
        </authorList>
    </citation>
    <scope>NUCLEOTIDE SEQUENCE [LARGE SCALE GENOMIC DNA]</scope>
    <source>
        <strain evidence="2 3">FD-317 M1</strain>
    </source>
</reference>
<organism evidence="2 3">
    <name type="scientific">Collybiopsis luxurians FD-317 M1</name>
    <dbReference type="NCBI Taxonomy" id="944289"/>
    <lineage>
        <taxon>Eukaryota</taxon>
        <taxon>Fungi</taxon>
        <taxon>Dikarya</taxon>
        <taxon>Basidiomycota</taxon>
        <taxon>Agaricomycotina</taxon>
        <taxon>Agaricomycetes</taxon>
        <taxon>Agaricomycetidae</taxon>
        <taxon>Agaricales</taxon>
        <taxon>Marasmiineae</taxon>
        <taxon>Omphalotaceae</taxon>
        <taxon>Collybiopsis</taxon>
        <taxon>Collybiopsis luxurians</taxon>
    </lineage>
</organism>
<dbReference type="GO" id="GO:0016491">
    <property type="term" value="F:oxidoreductase activity"/>
    <property type="evidence" value="ECO:0007669"/>
    <property type="project" value="InterPro"/>
</dbReference>